<evidence type="ECO:0000256" key="3">
    <source>
        <dbReference type="ARBA" id="ARBA00022490"/>
    </source>
</evidence>
<comment type="subcellular location">
    <subcellularLocation>
        <location evidence="2">Cytoplasm</location>
    </subcellularLocation>
    <subcellularLocation>
        <location evidence="1">Nucleus</location>
    </subcellularLocation>
</comment>
<dbReference type="InterPro" id="IPR011990">
    <property type="entry name" value="TPR-like_helical_dom_sf"/>
</dbReference>
<evidence type="ECO:0000313" key="9">
    <source>
        <dbReference type="EMBL" id="KAJ8312921.1"/>
    </source>
</evidence>
<evidence type="ECO:0000259" key="8">
    <source>
        <dbReference type="SMART" id="SM00670"/>
    </source>
</evidence>
<feature type="compositionally biased region" description="Basic and acidic residues" evidence="7">
    <location>
        <begin position="686"/>
        <end position="751"/>
    </location>
</feature>
<feature type="region of interest" description="Disordered" evidence="7">
    <location>
        <begin position="1"/>
        <end position="428"/>
    </location>
</feature>
<feature type="compositionally biased region" description="Basic and acidic residues" evidence="7">
    <location>
        <begin position="58"/>
        <end position="71"/>
    </location>
</feature>
<feature type="compositionally biased region" description="Basic and acidic residues" evidence="7">
    <location>
        <begin position="639"/>
        <end position="652"/>
    </location>
</feature>
<feature type="compositionally biased region" description="Basic residues" evidence="7">
    <location>
        <begin position="600"/>
        <end position="609"/>
    </location>
</feature>
<feature type="compositionally biased region" description="Polar residues" evidence="7">
    <location>
        <begin position="407"/>
        <end position="417"/>
    </location>
</feature>
<feature type="compositionally biased region" description="Basic and acidic residues" evidence="7">
    <location>
        <begin position="459"/>
        <end position="509"/>
    </location>
</feature>
<name>A0ABQ9F6B0_TEGGR</name>
<feature type="compositionally biased region" description="Polar residues" evidence="7">
    <location>
        <begin position="258"/>
        <end position="272"/>
    </location>
</feature>
<evidence type="ECO:0000313" key="10">
    <source>
        <dbReference type="Proteomes" id="UP001217089"/>
    </source>
</evidence>
<dbReference type="EMBL" id="JARBDR010000440">
    <property type="protein sequence ID" value="KAJ8312921.1"/>
    <property type="molecule type" value="Genomic_DNA"/>
</dbReference>
<feature type="compositionally biased region" description="Gly residues" evidence="7">
    <location>
        <begin position="752"/>
        <end position="761"/>
    </location>
</feature>
<dbReference type="InterPro" id="IPR002716">
    <property type="entry name" value="PIN_dom"/>
</dbReference>
<feature type="region of interest" description="Disordered" evidence="7">
    <location>
        <begin position="459"/>
        <end position="788"/>
    </location>
</feature>
<feature type="compositionally biased region" description="Basic and acidic residues" evidence="7">
    <location>
        <begin position="158"/>
        <end position="176"/>
    </location>
</feature>
<dbReference type="Gene3D" id="1.25.40.10">
    <property type="entry name" value="Tetratricopeptide repeat domain"/>
    <property type="match status" value="1"/>
</dbReference>
<evidence type="ECO:0000256" key="2">
    <source>
        <dbReference type="ARBA" id="ARBA00004496"/>
    </source>
</evidence>
<dbReference type="InterPro" id="IPR019458">
    <property type="entry name" value="Est1-like_N"/>
</dbReference>
<evidence type="ECO:0000256" key="1">
    <source>
        <dbReference type="ARBA" id="ARBA00004123"/>
    </source>
</evidence>
<dbReference type="Pfam" id="PF13638">
    <property type="entry name" value="PIN_4"/>
    <property type="match status" value="1"/>
</dbReference>
<feature type="compositionally biased region" description="Basic and acidic residues" evidence="7">
    <location>
        <begin position="662"/>
        <end position="676"/>
    </location>
</feature>
<feature type="compositionally biased region" description="Basic and acidic residues" evidence="7">
    <location>
        <begin position="273"/>
        <end position="283"/>
    </location>
</feature>
<keyword evidence="3" id="KW-0963">Cytoplasm</keyword>
<feature type="compositionally biased region" description="Low complexity" evidence="7">
    <location>
        <begin position="510"/>
        <end position="520"/>
    </location>
</feature>
<feature type="compositionally biased region" description="Basic and acidic residues" evidence="7">
    <location>
        <begin position="318"/>
        <end position="341"/>
    </location>
</feature>
<comment type="caution">
    <text evidence="9">The sequence shown here is derived from an EMBL/GenBank/DDBJ whole genome shotgun (WGS) entry which is preliminary data.</text>
</comment>
<feature type="coiled-coil region" evidence="6">
    <location>
        <begin position="1358"/>
        <end position="1392"/>
    </location>
</feature>
<keyword evidence="5" id="KW-0539">Nucleus</keyword>
<feature type="compositionally biased region" description="Polar residues" evidence="7">
    <location>
        <begin position="24"/>
        <end position="33"/>
    </location>
</feature>
<reference evidence="9 10" key="1">
    <citation type="submission" date="2022-12" db="EMBL/GenBank/DDBJ databases">
        <title>Chromosome-level genome of Tegillarca granosa.</title>
        <authorList>
            <person name="Kim J."/>
        </authorList>
    </citation>
    <scope>NUCLEOTIDE SEQUENCE [LARGE SCALE GENOMIC DNA]</scope>
    <source>
        <strain evidence="9">Teg-2019</strain>
        <tissue evidence="9">Adductor muscle</tissue>
    </source>
</reference>
<dbReference type="Proteomes" id="UP001217089">
    <property type="component" value="Unassembled WGS sequence"/>
</dbReference>
<feature type="compositionally biased region" description="Basic and acidic residues" evidence="7">
    <location>
        <begin position="1004"/>
        <end position="1014"/>
    </location>
</feature>
<feature type="compositionally biased region" description="Low complexity" evidence="7">
    <location>
        <begin position="575"/>
        <end position="584"/>
    </location>
</feature>
<feature type="compositionally biased region" description="Polar residues" evidence="7">
    <location>
        <begin position="521"/>
        <end position="530"/>
    </location>
</feature>
<gene>
    <name evidence="9" type="ORF">KUTeg_010294</name>
</gene>
<dbReference type="InterPro" id="IPR045153">
    <property type="entry name" value="Est1/Ebs1-like"/>
</dbReference>
<dbReference type="PANTHER" id="PTHR15696:SF0">
    <property type="entry name" value="TELOMERASE-BINDING PROTEIN EST1A"/>
    <property type="match status" value="1"/>
</dbReference>
<keyword evidence="6" id="KW-0175">Coiled coil</keyword>
<dbReference type="SUPFAM" id="SSF48452">
    <property type="entry name" value="TPR-like"/>
    <property type="match status" value="1"/>
</dbReference>
<feature type="compositionally biased region" description="Basic residues" evidence="7">
    <location>
        <begin position="1015"/>
        <end position="1026"/>
    </location>
</feature>
<evidence type="ECO:0000256" key="4">
    <source>
        <dbReference type="ARBA" id="ARBA00023161"/>
    </source>
</evidence>
<dbReference type="SUPFAM" id="SSF88723">
    <property type="entry name" value="PIN domain-like"/>
    <property type="match status" value="1"/>
</dbReference>
<dbReference type="PANTHER" id="PTHR15696">
    <property type="entry name" value="SMG-7 SUPPRESSOR WITH MORPHOLOGICAL EFFECT ON GENITALIA PROTEIN 7"/>
    <property type="match status" value="1"/>
</dbReference>
<feature type="compositionally biased region" description="Polar residues" evidence="7">
    <location>
        <begin position="771"/>
        <end position="781"/>
    </location>
</feature>
<feature type="domain" description="PIN" evidence="8">
    <location>
        <begin position="1405"/>
        <end position="1512"/>
    </location>
</feature>
<feature type="compositionally biased region" description="Low complexity" evidence="7">
    <location>
        <begin position="186"/>
        <end position="196"/>
    </location>
</feature>
<feature type="region of interest" description="Disordered" evidence="7">
    <location>
        <begin position="1004"/>
        <end position="1027"/>
    </location>
</feature>
<sequence length="1534" mass="176589">MRKMAAKTENGRNISQEIDDKVQTKNQNTSISSSDDKRRKQKRPTRGIYTPPSILRQKQLEHDDVKSREAIPETENWADEIECHSSTSDSKENSVERELEVDNTRTGFKNLNITEKGQSADRHRSKRPALQIYVPKGKLLEQQTKGSEEEREIEELETDGKSQEFRKVDVKQDQKHLQVTVVNEQSSPKSKSASESLTYQKKGGNPRDANNKERIEDTKQDHKQKHNQQDARGFRAGSHDKFAKGDSGQQYNKDKRSGYTTQGDNRQRNNPNTKHDSGFRKNEPQGQGNRGFNRHSGHGSHRGNQEYIHGPGGAKSGNRSDVKKSPAAVEKVKSPETREAAPEDDEDIDSNIIQTMVFERKGSSSSAVESSDIQNLKQKPPSGQQGGGKPGSKRYSLSAMRRPRAGSVSSDVSTASDLSIDEETTTRILDWDAEVEREMAKQVQDETLKLKEFLERQGDFDDWDRASNTESPFEKYYEYGSKTQDKPDSKDTMDKQYDRSDYERNKERNLNNGLRNKNSNASYSGFQSRKSTSRERLLDDDYNRNFDDRYYEEGPRSRRKDRKRGDSANGRQSRDSSVSSVHSVRSCHDDEMYGGSSTLPRRRRRRRRSSGGSSLRQSSSHDRLNEPDALNLKVTFAQNDHRQVSLQESDRRGRGRGRGQKRHEQGQQRHEQDHGGRGHFYQSHGSQREKLRSSSEQDIRGTGKYLDEQHKHGESRTLDRKYENRRRNMQEQERLYDSFDDHGRGHDRDRGQGQGRGQGRGGRGRGRGQENTRYQRGSQSDMDPAEQALTRSKTQNKMMAERTFQEALPLDKQLGQLISCRMTGEGIHMMSQLRHQLQHKYERIILLDADISNRHNVEQLLWKSVFYQVIEVFRKHVADEKDEETKSQLTQILEEGTAFYNDLLQKLQQTFSFNLEDFIDENKLPPENLGRTVKLALWYSKAQQIAPKNGRPYNQLAILALYTRRKLDAVYYYMRSLAASNPFLTARESLMSLFDEARKKAEAAEKKRDEERMKLSKHKKHRQQHGHRVEIWVSPDGSSQEDQDDGFDPDDLTKLDAIELNKRFVLSFLNVHGKLFTKIGRENFMECCAQMLKEFQALLKDGAIGPTRLLQLMAINMFAIENTALKEESLDDAVRSELQELAVQLGLDMFGILVERCSVFLTEHLQSRDYPSHMFSRDLEELIPGVKIWTDWMTCNSTLWNPPPCLRDITLGPNIDVWKVTAEFCNVLKDLDVSHVKLYQDRREGCDPVVLPEDTMLAGFVPLLSALMESSFVHSTVEKEIAKDCLRIQKLQLFGEYLCGIEPPMLAFNVETKRYYSVAPSIEEEEIKEENYMEEPLSDEDVIIESEEEVLAEGEDGDDEHVRQLKTKKEELKKKKEEQEKLAENKQKILDKNRHRSIELEIHPIFLVPDTNCFIDHSHSLKKLVQINKFTVVVPLIVINELDGLAKGSKHNQNDSPEHVSRVQQKAKEMVEFLEEEFEKKSSHLKALTSKGSMLQLYRDVVLLTDDRNLRLKAHTCNVPVKDVPSFLKWSNIT</sequence>
<proteinExistence type="predicted"/>
<dbReference type="SMART" id="SM00670">
    <property type="entry name" value="PINc"/>
    <property type="match status" value="1"/>
</dbReference>
<feature type="compositionally biased region" description="Polar residues" evidence="7">
    <location>
        <begin position="363"/>
        <end position="376"/>
    </location>
</feature>
<feature type="compositionally biased region" description="Basic residues" evidence="7">
    <location>
        <begin position="292"/>
        <end position="301"/>
    </location>
</feature>
<evidence type="ECO:0000256" key="7">
    <source>
        <dbReference type="SAM" id="MobiDB-lite"/>
    </source>
</evidence>
<organism evidence="9 10">
    <name type="scientific">Tegillarca granosa</name>
    <name type="common">Malaysian cockle</name>
    <name type="synonym">Anadara granosa</name>
    <dbReference type="NCBI Taxonomy" id="220873"/>
    <lineage>
        <taxon>Eukaryota</taxon>
        <taxon>Metazoa</taxon>
        <taxon>Spiralia</taxon>
        <taxon>Lophotrochozoa</taxon>
        <taxon>Mollusca</taxon>
        <taxon>Bivalvia</taxon>
        <taxon>Autobranchia</taxon>
        <taxon>Pteriomorphia</taxon>
        <taxon>Arcoida</taxon>
        <taxon>Arcoidea</taxon>
        <taxon>Arcidae</taxon>
        <taxon>Tegillarca</taxon>
    </lineage>
</organism>
<dbReference type="InterPro" id="IPR029060">
    <property type="entry name" value="PIN-like_dom_sf"/>
</dbReference>
<feature type="compositionally biased region" description="Basic and acidic residues" evidence="7">
    <location>
        <begin position="89"/>
        <end position="103"/>
    </location>
</feature>
<dbReference type="Pfam" id="PF10373">
    <property type="entry name" value="EST1_DNA_bind"/>
    <property type="match status" value="1"/>
</dbReference>
<dbReference type="InterPro" id="IPR018834">
    <property type="entry name" value="DNA/RNA-bd_Est1-type"/>
</dbReference>
<evidence type="ECO:0000256" key="6">
    <source>
        <dbReference type="SAM" id="Coils"/>
    </source>
</evidence>
<dbReference type="Pfam" id="PF10374">
    <property type="entry name" value="EST1"/>
    <property type="match status" value="1"/>
</dbReference>
<feature type="compositionally biased region" description="Polar residues" evidence="7">
    <location>
        <begin position="104"/>
        <end position="117"/>
    </location>
</feature>
<keyword evidence="4" id="KW-0866">Nonsense-mediated mRNA decay</keyword>
<feature type="compositionally biased region" description="Basic and acidic residues" evidence="7">
    <location>
        <begin position="532"/>
        <end position="556"/>
    </location>
</feature>
<accession>A0ABQ9F6B0</accession>
<feature type="compositionally biased region" description="Basic and acidic residues" evidence="7">
    <location>
        <begin position="209"/>
        <end position="244"/>
    </location>
</feature>
<dbReference type="Gene3D" id="3.40.50.1010">
    <property type="entry name" value="5'-nuclease"/>
    <property type="match status" value="2"/>
</dbReference>
<keyword evidence="10" id="KW-1185">Reference proteome</keyword>
<evidence type="ECO:0000256" key="5">
    <source>
        <dbReference type="ARBA" id="ARBA00023242"/>
    </source>
</evidence>
<protein>
    <recommendedName>
        <fullName evidence="8">PIN domain-containing protein</fullName>
    </recommendedName>
</protein>